<dbReference type="AlphaFoldDB" id="A0A2U2C6H0"/>
<organism evidence="1 2">
    <name type="scientific">Pararhodobacter marinus</name>
    <dbReference type="NCBI Taxonomy" id="2184063"/>
    <lineage>
        <taxon>Bacteria</taxon>
        <taxon>Pseudomonadati</taxon>
        <taxon>Pseudomonadota</taxon>
        <taxon>Alphaproteobacteria</taxon>
        <taxon>Rhodobacterales</taxon>
        <taxon>Paracoccaceae</taxon>
        <taxon>Pararhodobacter</taxon>
    </lineage>
</organism>
<dbReference type="Gene3D" id="3.30.530.20">
    <property type="match status" value="1"/>
</dbReference>
<evidence type="ECO:0000313" key="2">
    <source>
        <dbReference type="Proteomes" id="UP000244940"/>
    </source>
</evidence>
<comment type="caution">
    <text evidence="1">The sequence shown here is derived from an EMBL/GenBank/DDBJ whole genome shotgun (WGS) entry which is preliminary data.</text>
</comment>
<dbReference type="SUPFAM" id="SSF55961">
    <property type="entry name" value="Bet v1-like"/>
    <property type="match status" value="1"/>
</dbReference>
<dbReference type="InterPro" id="IPR023393">
    <property type="entry name" value="START-like_dom_sf"/>
</dbReference>
<evidence type="ECO:0000313" key="1">
    <source>
        <dbReference type="EMBL" id="PWE27449.1"/>
    </source>
</evidence>
<keyword evidence="2" id="KW-1185">Reference proteome</keyword>
<dbReference type="GeneID" id="94366691"/>
<dbReference type="Proteomes" id="UP000244940">
    <property type="component" value="Unassembled WGS sequence"/>
</dbReference>
<sequence length="142" mass="16180">MQVDATKDFKRSREKVLAKFRSPERIEEVLRRMSIEATRIAEPPQPAWDCAIHWRDAPRNFRAVMTETVPHETIVLNITSDLATIVITCEFYDLPDDGCQVNATADITAKSMMMTMALQSMRLVKGKASDRLKRMITLIGQP</sequence>
<accession>A0A2U2C6H0</accession>
<name>A0A2U2C6H0_9RHOB</name>
<protein>
    <submittedName>
        <fullName evidence="1">Uncharacterized protein</fullName>
    </submittedName>
</protein>
<proteinExistence type="predicted"/>
<dbReference type="EMBL" id="QEYD01000011">
    <property type="protein sequence ID" value="PWE27449.1"/>
    <property type="molecule type" value="Genomic_DNA"/>
</dbReference>
<gene>
    <name evidence="1" type="ORF">C4N9_17500</name>
</gene>
<dbReference type="RefSeq" id="WP_109534639.1">
    <property type="nucleotide sequence ID" value="NZ_QEYD01000011.1"/>
</dbReference>
<dbReference type="OrthoDB" id="7858766at2"/>
<reference evidence="1 2" key="1">
    <citation type="submission" date="2018-05" db="EMBL/GenBank/DDBJ databases">
        <title>Pararhodobacter marina sp. nov., isolated from deep-sea water of the Indian Ocean.</title>
        <authorList>
            <person name="Lai Q.Sr."/>
            <person name="Liu X."/>
            <person name="Shao Z."/>
        </authorList>
    </citation>
    <scope>NUCLEOTIDE SEQUENCE [LARGE SCALE GENOMIC DNA]</scope>
    <source>
        <strain evidence="1 2">CIC4N-9</strain>
    </source>
</reference>